<accession>A0A0L6JT91</accession>
<dbReference type="RefSeq" id="WP_036937550.1">
    <property type="nucleotide sequence ID" value="NZ_JQKC01000005.1"/>
</dbReference>
<keyword evidence="1" id="KW-0547">Nucleotide-binding</keyword>
<organism evidence="5 6">
    <name type="scientific">Pseudobacteroides cellulosolvens ATCC 35603 = DSM 2933</name>
    <dbReference type="NCBI Taxonomy" id="398512"/>
    <lineage>
        <taxon>Bacteria</taxon>
        <taxon>Bacillati</taxon>
        <taxon>Bacillota</taxon>
        <taxon>Clostridia</taxon>
        <taxon>Eubacteriales</taxon>
        <taxon>Oscillospiraceae</taxon>
        <taxon>Pseudobacteroides</taxon>
    </lineage>
</organism>
<name>A0A0L6JT91_9FIRM</name>
<comment type="caution">
    <text evidence="5">The sequence shown here is derived from an EMBL/GenBank/DDBJ whole genome shotgun (WGS) entry which is preliminary data.</text>
</comment>
<evidence type="ECO:0000259" key="4">
    <source>
        <dbReference type="Pfam" id="PF00501"/>
    </source>
</evidence>
<evidence type="ECO:0000256" key="2">
    <source>
        <dbReference type="ARBA" id="ARBA00022840"/>
    </source>
</evidence>
<dbReference type="EC" id="6.2.1.3" evidence="5"/>
<dbReference type="InterPro" id="IPR000873">
    <property type="entry name" value="AMP-dep_synth/lig_dom"/>
</dbReference>
<dbReference type="PANTHER" id="PTHR43272:SF33">
    <property type="entry name" value="AMP-BINDING DOMAIN-CONTAINING PROTEIN-RELATED"/>
    <property type="match status" value="1"/>
</dbReference>
<dbReference type="GO" id="GO:0005524">
    <property type="term" value="F:ATP binding"/>
    <property type="evidence" value="ECO:0007669"/>
    <property type="project" value="UniProtKB-KW"/>
</dbReference>
<protein>
    <submittedName>
        <fullName evidence="5">Long-chain-fatty-acid--CoA ligase</fullName>
        <ecNumber evidence="5">6.2.1.3</ecNumber>
    </submittedName>
</protein>
<keyword evidence="5" id="KW-0436">Ligase</keyword>
<comment type="catalytic activity">
    <reaction evidence="3">
        <text>a long-chain fatty acid + ATP + CoA = a long-chain fatty acyl-CoA + AMP + diphosphate</text>
        <dbReference type="Rhea" id="RHEA:15421"/>
        <dbReference type="ChEBI" id="CHEBI:30616"/>
        <dbReference type="ChEBI" id="CHEBI:33019"/>
        <dbReference type="ChEBI" id="CHEBI:57287"/>
        <dbReference type="ChEBI" id="CHEBI:57560"/>
        <dbReference type="ChEBI" id="CHEBI:83139"/>
        <dbReference type="ChEBI" id="CHEBI:456215"/>
        <dbReference type="EC" id="6.2.1.3"/>
    </reaction>
    <physiologicalReaction direction="left-to-right" evidence="3">
        <dbReference type="Rhea" id="RHEA:15422"/>
    </physiologicalReaction>
</comment>
<dbReference type="Proteomes" id="UP000036923">
    <property type="component" value="Unassembled WGS sequence"/>
</dbReference>
<evidence type="ECO:0000313" key="5">
    <source>
        <dbReference type="EMBL" id="KNY28900.1"/>
    </source>
</evidence>
<evidence type="ECO:0000313" key="6">
    <source>
        <dbReference type="Proteomes" id="UP000036923"/>
    </source>
</evidence>
<dbReference type="PATRIC" id="fig|398512.5.peg.4372"/>
<keyword evidence="6" id="KW-1185">Reference proteome</keyword>
<dbReference type="InterPro" id="IPR045851">
    <property type="entry name" value="AMP-bd_C_sf"/>
</dbReference>
<sequence length="547" mass="61689">MTKPNFLYYKVTKFSSIKEMMEIAVKEAGDKIAFKYKENSNEIVEVSYSQFQQQTIWLGAALTEMGFSNKHIGCIGKNSYSWVLTYLTALKSEGVYVPVDKDLPPNDVFHVLNDSECTVVFYSQAQEEMFMNNTHKLPNVKLYIGFDRADDAGIFLSFNKLIEYGKKCDCKKYQALKSEPNSLKLLVYTSGTTGIAKGVMLSEHNLVSSVYYGLQVSTVYDTGLSVLPYHHTYEAVSGLLVSLHKHSTICINDSLSAVLKNLQLYNPSYIYLVPAFAEMFHSKIIKNIKESGKESAFNKLIVVSNALRRIGIDLRKLFFKSIHNAFGGRLRKIVCGGAPIRPEIGKFFDDIGISLINGYGITECSPLVSANHDMFNDYNTVGIKLPCIDWKVDSPNDEGIGEICIKGDIVMLGYYKQPEKTAEVLKEGWFYTGDYGYINDKQQLVITGRKKNIIVLNNGKNVYPEEIEGYIQGIDYIVEVVVRGLADDKGDEKSLMAEVFLSEERTPQEVLKDIKSVTRDLPTYKQITQVVVRTGEFDKTTSRKIKR</sequence>
<dbReference type="STRING" id="398512.Bccel_4174"/>
<dbReference type="Gene3D" id="3.30.300.30">
    <property type="match status" value="1"/>
</dbReference>
<evidence type="ECO:0000256" key="1">
    <source>
        <dbReference type="ARBA" id="ARBA00022741"/>
    </source>
</evidence>
<dbReference type="SUPFAM" id="SSF56801">
    <property type="entry name" value="Acetyl-CoA synthetase-like"/>
    <property type="match status" value="1"/>
</dbReference>
<dbReference type="Gene3D" id="3.40.50.12780">
    <property type="entry name" value="N-terminal domain of ligase-like"/>
    <property type="match status" value="1"/>
</dbReference>
<dbReference type="GO" id="GO:0016020">
    <property type="term" value="C:membrane"/>
    <property type="evidence" value="ECO:0007669"/>
    <property type="project" value="TreeGrafter"/>
</dbReference>
<dbReference type="eggNOG" id="COG1022">
    <property type="taxonomic scope" value="Bacteria"/>
</dbReference>
<dbReference type="InterPro" id="IPR042099">
    <property type="entry name" value="ANL_N_sf"/>
</dbReference>
<dbReference type="PANTHER" id="PTHR43272">
    <property type="entry name" value="LONG-CHAIN-FATTY-ACID--COA LIGASE"/>
    <property type="match status" value="1"/>
</dbReference>
<dbReference type="AlphaFoldDB" id="A0A0L6JT91"/>
<dbReference type="Pfam" id="PF00501">
    <property type="entry name" value="AMP-binding"/>
    <property type="match status" value="1"/>
</dbReference>
<dbReference type="GO" id="GO:0004467">
    <property type="term" value="F:long-chain fatty acid-CoA ligase activity"/>
    <property type="evidence" value="ECO:0007669"/>
    <property type="project" value="UniProtKB-EC"/>
</dbReference>
<proteinExistence type="predicted"/>
<dbReference type="InterPro" id="IPR020845">
    <property type="entry name" value="AMP-binding_CS"/>
</dbReference>
<evidence type="ECO:0000256" key="3">
    <source>
        <dbReference type="ARBA" id="ARBA00024484"/>
    </source>
</evidence>
<gene>
    <name evidence="5" type="ORF">Bccel_4174</name>
</gene>
<reference evidence="6" key="1">
    <citation type="submission" date="2015-07" db="EMBL/GenBank/DDBJ databases">
        <title>Near-Complete Genome Sequence of the Cellulolytic Bacterium Bacteroides (Pseudobacteroides) cellulosolvens ATCC 35603.</title>
        <authorList>
            <person name="Dassa B."/>
            <person name="Utturkar S.M."/>
            <person name="Klingeman D.M."/>
            <person name="Hurt R.A."/>
            <person name="Keller M."/>
            <person name="Xu J."/>
            <person name="Reddy Y.H.K."/>
            <person name="Borovok I."/>
            <person name="Grinberg I.R."/>
            <person name="Lamed R."/>
            <person name="Zhivin O."/>
            <person name="Bayer E.A."/>
            <person name="Brown S.D."/>
        </authorList>
    </citation>
    <scope>NUCLEOTIDE SEQUENCE [LARGE SCALE GENOMIC DNA]</scope>
    <source>
        <strain evidence="6">DSM 2933</strain>
    </source>
</reference>
<keyword evidence="2" id="KW-0067">ATP-binding</keyword>
<dbReference type="PROSITE" id="PS00455">
    <property type="entry name" value="AMP_BINDING"/>
    <property type="match status" value="1"/>
</dbReference>
<feature type="domain" description="AMP-dependent synthetase/ligase" evidence="4">
    <location>
        <begin position="24"/>
        <end position="415"/>
    </location>
</feature>
<dbReference type="EMBL" id="LGTC01000001">
    <property type="protein sequence ID" value="KNY28900.1"/>
    <property type="molecule type" value="Genomic_DNA"/>
</dbReference>
<dbReference type="OrthoDB" id="9778383at2"/>